<comment type="similarity">
    <text evidence="2">Belongs to the NAF1 family.</text>
</comment>
<evidence type="ECO:0000256" key="3">
    <source>
        <dbReference type="ARBA" id="ARBA00021438"/>
    </source>
</evidence>
<feature type="compositionally biased region" description="Polar residues" evidence="9">
    <location>
        <begin position="101"/>
        <end position="119"/>
    </location>
</feature>
<evidence type="ECO:0000256" key="1">
    <source>
        <dbReference type="ARBA" id="ARBA00004123"/>
    </source>
</evidence>
<keyword evidence="4" id="KW-0690">Ribosome biogenesis</keyword>
<feature type="compositionally biased region" description="Gly residues" evidence="9">
    <location>
        <begin position="485"/>
        <end position="501"/>
    </location>
</feature>
<feature type="compositionally biased region" description="Pro residues" evidence="9">
    <location>
        <begin position="568"/>
        <end position="583"/>
    </location>
</feature>
<comment type="caution">
    <text evidence="10">The sequence shown here is derived from an EMBL/GenBank/DDBJ whole genome shotgun (WGS) entry which is preliminary data.</text>
</comment>
<feature type="compositionally biased region" description="Basic and acidic residues" evidence="9">
    <location>
        <begin position="140"/>
        <end position="152"/>
    </location>
</feature>
<dbReference type="SUPFAM" id="SSF50447">
    <property type="entry name" value="Translation proteins"/>
    <property type="match status" value="1"/>
</dbReference>
<dbReference type="InterPro" id="IPR040309">
    <property type="entry name" value="Naf1"/>
</dbReference>
<accession>A0AA38VKF4</accession>
<sequence length="618" mass="65739">MTANPAIPGLGSAKPGEVFPASNFAPDTIAAAANMDGCSGEETMVADNSSDRADFKQPEPTKESGKGAEDEVEAMMQQMGQQQYPRSSSTDLDMADISEGIQEQSSSAMAGSTQATDQSAPAPPTSPDVTHALEAALDGLLERARTPAEHENLNTVGEQDEAEGVRTAPEWEADSSPYQSEFESETCSDTSSSDDSDDEEVSLLTVEETARMLMEADAGSDDEGDGVAGKGTRASAQVRTKHEQAEEPDQKPDITITAEEEVALLGSVAHIVEGTQVVINAQTDTQNSVVLDSGSILCKEDRTVVGVVHDTIATVHRPVYLMLFSSVDDVAAAGIVKDLQIWYPTQHAKYVFPGQLRQQKGSDASNLHDEEVGPEEMEFSDDEQEQAHKREKRDRKAKRRGARGRALGEQHVGHPLRQEVIRRDGNSEVGLDYDDDGPYRPLARPAIFGQGLPPPPSPATYSVHQGNTRGGSYRGRRGEFRGRGGRGGQSYGGRGQAGAAGYGTDISTGYSLPPRSGHQPLPPSFPDGSGSLAISGQWIAPPGIPAPPFGTAPPPAGTANFNFQMPGWNPPFPFAPPPPPPPQQNWSGQAQHGAGGFGYPPHYDGAQGQGQNGQQQWR</sequence>
<evidence type="ECO:0000256" key="8">
    <source>
        <dbReference type="ARBA" id="ARBA00023242"/>
    </source>
</evidence>
<keyword evidence="10" id="KW-0687">Ribonucleoprotein</keyword>
<protein>
    <recommendedName>
        <fullName evidence="3">H/ACA ribonucleoprotein complex non-core subunit NAF1</fullName>
    </recommendedName>
</protein>
<reference evidence="10" key="1">
    <citation type="submission" date="2022-07" db="EMBL/GenBank/DDBJ databases">
        <title>Fungi with potential for degradation of polypropylene.</title>
        <authorList>
            <person name="Gostincar C."/>
        </authorList>
    </citation>
    <scope>NUCLEOTIDE SEQUENCE</scope>
    <source>
        <strain evidence="10">EXF-13308</strain>
    </source>
</reference>
<feature type="compositionally biased region" description="Basic and acidic residues" evidence="9">
    <location>
        <begin position="49"/>
        <end position="69"/>
    </location>
</feature>
<keyword evidence="5" id="KW-0698">rRNA processing</keyword>
<evidence type="ECO:0000256" key="9">
    <source>
        <dbReference type="SAM" id="MobiDB-lite"/>
    </source>
</evidence>
<feature type="region of interest" description="Disordered" evidence="9">
    <location>
        <begin position="567"/>
        <end position="618"/>
    </location>
</feature>
<evidence type="ECO:0000256" key="6">
    <source>
        <dbReference type="ARBA" id="ARBA00022553"/>
    </source>
</evidence>
<dbReference type="Proteomes" id="UP001174694">
    <property type="component" value="Unassembled WGS sequence"/>
</dbReference>
<dbReference type="InterPro" id="IPR009000">
    <property type="entry name" value="Transl_B-barrel_sf"/>
</dbReference>
<evidence type="ECO:0000256" key="2">
    <source>
        <dbReference type="ARBA" id="ARBA00009801"/>
    </source>
</evidence>
<evidence type="ECO:0000256" key="7">
    <source>
        <dbReference type="ARBA" id="ARBA00022884"/>
    </source>
</evidence>
<dbReference type="AlphaFoldDB" id="A0AA38VKF4"/>
<dbReference type="EMBL" id="JANBVO010000034">
    <property type="protein sequence ID" value="KAJ9137449.1"/>
    <property type="molecule type" value="Genomic_DNA"/>
</dbReference>
<dbReference type="GO" id="GO:0000493">
    <property type="term" value="P:box H/ACA snoRNP assembly"/>
    <property type="evidence" value="ECO:0007669"/>
    <property type="project" value="InterPro"/>
</dbReference>
<evidence type="ECO:0000313" key="11">
    <source>
        <dbReference type="Proteomes" id="UP001174694"/>
    </source>
</evidence>
<proteinExistence type="inferred from homology"/>
<feature type="region of interest" description="Disordered" evidence="9">
    <location>
        <begin position="462"/>
        <end position="527"/>
    </location>
</feature>
<feature type="region of interest" description="Disordered" evidence="9">
    <location>
        <begin position="217"/>
        <end position="251"/>
    </location>
</feature>
<dbReference type="InterPro" id="IPR038664">
    <property type="entry name" value="Gar1/Naf1_Cbf5-bd_sf"/>
</dbReference>
<evidence type="ECO:0000256" key="4">
    <source>
        <dbReference type="ARBA" id="ARBA00022517"/>
    </source>
</evidence>
<gene>
    <name evidence="10" type="ORF">NKR23_g9167</name>
</gene>
<keyword evidence="8" id="KW-0539">Nucleus</keyword>
<feature type="compositionally biased region" description="Basic and acidic residues" evidence="9">
    <location>
        <begin position="240"/>
        <end position="251"/>
    </location>
</feature>
<feature type="region of interest" description="Disordered" evidence="9">
    <location>
        <begin position="40"/>
        <end position="200"/>
    </location>
</feature>
<dbReference type="PANTHER" id="PTHR31633:SF1">
    <property type="entry name" value="H_ACA RIBONUCLEOPROTEIN COMPLEX NON-CORE SUBUNIT NAF1"/>
    <property type="match status" value="1"/>
</dbReference>
<dbReference type="Pfam" id="PF04410">
    <property type="entry name" value="Gar1"/>
    <property type="match status" value="1"/>
</dbReference>
<dbReference type="GO" id="GO:0005732">
    <property type="term" value="C:sno(s)RNA-containing ribonucleoprotein complex"/>
    <property type="evidence" value="ECO:0007669"/>
    <property type="project" value="InterPro"/>
</dbReference>
<feature type="region of interest" description="Disordered" evidence="9">
    <location>
        <begin position="1"/>
        <end position="22"/>
    </location>
</feature>
<dbReference type="GO" id="GO:0001522">
    <property type="term" value="P:pseudouridine synthesis"/>
    <property type="evidence" value="ECO:0007669"/>
    <property type="project" value="InterPro"/>
</dbReference>
<dbReference type="InterPro" id="IPR007504">
    <property type="entry name" value="H/ACA_rnp_Gar1/Naf1"/>
</dbReference>
<keyword evidence="6" id="KW-0597">Phosphoprotein</keyword>
<dbReference type="GO" id="GO:0005634">
    <property type="term" value="C:nucleus"/>
    <property type="evidence" value="ECO:0007669"/>
    <property type="project" value="UniProtKB-SubCell"/>
</dbReference>
<feature type="compositionally biased region" description="Polar residues" evidence="9">
    <location>
        <begin position="78"/>
        <end position="91"/>
    </location>
</feature>
<feature type="compositionally biased region" description="Polar residues" evidence="9">
    <location>
        <begin position="356"/>
        <end position="365"/>
    </location>
</feature>
<dbReference type="GO" id="GO:0006364">
    <property type="term" value="P:rRNA processing"/>
    <property type="evidence" value="ECO:0007669"/>
    <property type="project" value="UniProtKB-KW"/>
</dbReference>
<dbReference type="PANTHER" id="PTHR31633">
    <property type="entry name" value="H/ACA RIBONUCLEOPROTEIN COMPLEX NON-CORE SUBUNIT NAF1"/>
    <property type="match status" value="1"/>
</dbReference>
<comment type="subcellular location">
    <subcellularLocation>
        <location evidence="1">Nucleus</location>
    </subcellularLocation>
</comment>
<evidence type="ECO:0000313" key="10">
    <source>
        <dbReference type="EMBL" id="KAJ9137449.1"/>
    </source>
</evidence>
<feature type="compositionally biased region" description="Acidic residues" evidence="9">
    <location>
        <begin position="182"/>
        <end position="200"/>
    </location>
</feature>
<keyword evidence="11" id="KW-1185">Reference proteome</keyword>
<evidence type="ECO:0000256" key="5">
    <source>
        <dbReference type="ARBA" id="ARBA00022552"/>
    </source>
</evidence>
<organism evidence="10 11">
    <name type="scientific">Pleurostoma richardsiae</name>
    <dbReference type="NCBI Taxonomy" id="41990"/>
    <lineage>
        <taxon>Eukaryota</taxon>
        <taxon>Fungi</taxon>
        <taxon>Dikarya</taxon>
        <taxon>Ascomycota</taxon>
        <taxon>Pezizomycotina</taxon>
        <taxon>Sordariomycetes</taxon>
        <taxon>Sordariomycetidae</taxon>
        <taxon>Calosphaeriales</taxon>
        <taxon>Pleurostomataceae</taxon>
        <taxon>Pleurostoma</taxon>
    </lineage>
</organism>
<feature type="compositionally biased region" description="Basic residues" evidence="9">
    <location>
        <begin position="389"/>
        <end position="403"/>
    </location>
</feature>
<dbReference type="GO" id="GO:0003723">
    <property type="term" value="F:RNA binding"/>
    <property type="evidence" value="ECO:0007669"/>
    <property type="project" value="UniProtKB-KW"/>
</dbReference>
<dbReference type="Gene3D" id="2.40.10.230">
    <property type="entry name" value="Probable tRNA pseudouridine synthase domain"/>
    <property type="match status" value="1"/>
</dbReference>
<feature type="region of interest" description="Disordered" evidence="9">
    <location>
        <begin position="356"/>
        <end position="413"/>
    </location>
</feature>
<feature type="compositionally biased region" description="Acidic residues" evidence="9">
    <location>
        <begin position="372"/>
        <end position="384"/>
    </location>
</feature>
<keyword evidence="7" id="KW-0694">RNA-binding</keyword>
<name>A0AA38VKF4_9PEZI</name>